<name>A0A6L5QGJ4_9BURK</name>
<accession>A0A6L5QGJ4</accession>
<evidence type="ECO:0000313" key="2">
    <source>
        <dbReference type="Proteomes" id="UP000481037"/>
    </source>
</evidence>
<dbReference type="AlphaFoldDB" id="A0A6L5QGJ4"/>
<proteinExistence type="predicted"/>
<evidence type="ECO:0008006" key="3">
    <source>
        <dbReference type="Google" id="ProtNLM"/>
    </source>
</evidence>
<sequence length="669" mass="75434">MKEIKAIDRWLTSLLPELETGDSVSFALKLVAGLTSDILVRFRERKLILKAPAESRMAIARVLYESTEASIAHPERELFFRYLQLAIVIDSSRLKLLQKIHLMVDECSPCSLQDLLAAGQVSFDWILSKYQFNRDEELSRMSVAEREHYLHELNGMLNDTTTAIARAINEWSHVNKPNKGIRLTRGQVRKMSKTMLGVIRLASEVNTFEWIADCVTYGDFIVDESTVTPLRVHRLQFADARRQLLRRLAIRRELVMKYSQRRIGRYVRDMLAEMENASLDHAVKHYLLKSGRPISDVVDLDHARATSKASLILIDAEDDLLLAAAELSPDAQSYYFAAMILRWYTAGANAVSEAYLAMNNGTREIAAIPVGKIIESIEDGADGDRIKNALHAQLSELPAPSHQALVSRPFIRLDESTAMPLLGGHLGVWNVAVRESLIQGGVLGKNFGAIWEDFLAKQFEQSDWKIAGRNVKLKTDGRLITDVDLILLRGDLLLIVQIKAMIGSGITIYDHWKNRQTIQFGCSQAKIAVDFFKSNPGWLVSICGKKSVAEIKYIQPVVLTNVDQLNGWVFDEVPVISELTRKTICDGSKVNYFDGRTGELKHTHHFVKKEDLGSDEILRLIRHSVELDISLESSEVTHREIIIGDCCFLLPEFLMREESDVAFSYAPSS</sequence>
<dbReference type="RefSeq" id="WP_154363913.1">
    <property type="nucleotide sequence ID" value="NZ_WKJM01000006.1"/>
</dbReference>
<reference evidence="1 2" key="1">
    <citation type="submission" date="2019-11" db="EMBL/GenBank/DDBJ databases">
        <title>Novel species isolated from a subtropical stream in China.</title>
        <authorList>
            <person name="Lu H."/>
        </authorList>
    </citation>
    <scope>NUCLEOTIDE SEQUENCE [LARGE SCALE GENOMIC DNA]</scope>
    <source>
        <strain evidence="1 2">FT25W</strain>
    </source>
</reference>
<comment type="caution">
    <text evidence="1">The sequence shown here is derived from an EMBL/GenBank/DDBJ whole genome shotgun (WGS) entry which is preliminary data.</text>
</comment>
<organism evidence="1 2">
    <name type="scientific">Duganella alba</name>
    <dbReference type="NCBI Taxonomy" id="2666081"/>
    <lineage>
        <taxon>Bacteria</taxon>
        <taxon>Pseudomonadati</taxon>
        <taxon>Pseudomonadota</taxon>
        <taxon>Betaproteobacteria</taxon>
        <taxon>Burkholderiales</taxon>
        <taxon>Oxalobacteraceae</taxon>
        <taxon>Telluria group</taxon>
        <taxon>Duganella</taxon>
    </lineage>
</organism>
<keyword evidence="2" id="KW-1185">Reference proteome</keyword>
<dbReference type="EMBL" id="WKJM01000006">
    <property type="protein sequence ID" value="MRX08131.1"/>
    <property type="molecule type" value="Genomic_DNA"/>
</dbReference>
<gene>
    <name evidence="1" type="ORF">GJ697_09830</name>
</gene>
<evidence type="ECO:0000313" key="1">
    <source>
        <dbReference type="EMBL" id="MRX08131.1"/>
    </source>
</evidence>
<protein>
    <recommendedName>
        <fullName evidence="3">NERD domain-containing protein</fullName>
    </recommendedName>
</protein>
<dbReference type="Proteomes" id="UP000481037">
    <property type="component" value="Unassembled WGS sequence"/>
</dbReference>